<keyword evidence="7" id="KW-0444">Lipid biosynthesis</keyword>
<keyword evidence="3" id="KW-0808">Transferase</keyword>
<dbReference type="Gene3D" id="3.40.50.10330">
    <property type="entry name" value="Probable inorganic polyphosphate/atp-NAD kinase, domain 1"/>
    <property type="match status" value="1"/>
</dbReference>
<keyword evidence="8" id="KW-1208">Phospholipid metabolism</keyword>
<evidence type="ECO:0000259" key="9">
    <source>
        <dbReference type="PROSITE" id="PS50146"/>
    </source>
</evidence>
<keyword evidence="5 10" id="KW-0418">Kinase</keyword>
<keyword evidence="7" id="KW-0594">Phospholipid biosynthesis</keyword>
<dbReference type="SUPFAM" id="SSF111331">
    <property type="entry name" value="NAD kinase/diacylglycerol kinase-like"/>
    <property type="match status" value="1"/>
</dbReference>
<dbReference type="InterPro" id="IPR017438">
    <property type="entry name" value="ATP-NAD_kinase_N"/>
</dbReference>
<dbReference type="PANTHER" id="PTHR12358">
    <property type="entry name" value="SPHINGOSINE KINASE"/>
    <property type="match status" value="1"/>
</dbReference>
<dbReference type="GO" id="GO:0016301">
    <property type="term" value="F:kinase activity"/>
    <property type="evidence" value="ECO:0007669"/>
    <property type="project" value="UniProtKB-KW"/>
</dbReference>
<evidence type="ECO:0000256" key="3">
    <source>
        <dbReference type="ARBA" id="ARBA00022679"/>
    </source>
</evidence>
<dbReference type="InterPro" id="IPR001206">
    <property type="entry name" value="Diacylglycerol_kinase_cat_dom"/>
</dbReference>
<evidence type="ECO:0000256" key="4">
    <source>
        <dbReference type="ARBA" id="ARBA00022741"/>
    </source>
</evidence>
<evidence type="ECO:0000313" key="10">
    <source>
        <dbReference type="EMBL" id="UWZ40534.1"/>
    </source>
</evidence>
<keyword evidence="6" id="KW-0067">ATP-binding</keyword>
<keyword evidence="4" id="KW-0547">Nucleotide-binding</keyword>
<organism evidence="10 11">
    <name type="scientific">Dactylosporangium roseum</name>
    <dbReference type="NCBI Taxonomy" id="47989"/>
    <lineage>
        <taxon>Bacteria</taxon>
        <taxon>Bacillati</taxon>
        <taxon>Actinomycetota</taxon>
        <taxon>Actinomycetes</taxon>
        <taxon>Micromonosporales</taxon>
        <taxon>Micromonosporaceae</taxon>
        <taxon>Dactylosporangium</taxon>
    </lineage>
</organism>
<gene>
    <name evidence="10" type="ORF">Drose_22955</name>
</gene>
<comment type="cofactor">
    <cofactor evidence="1">
        <name>Mg(2+)</name>
        <dbReference type="ChEBI" id="CHEBI:18420"/>
    </cofactor>
</comment>
<evidence type="ECO:0000256" key="6">
    <source>
        <dbReference type="ARBA" id="ARBA00022840"/>
    </source>
</evidence>
<dbReference type="Proteomes" id="UP001058271">
    <property type="component" value="Chromosome"/>
</dbReference>
<dbReference type="InterPro" id="IPR050187">
    <property type="entry name" value="Lipid_Phosphate_FormReg"/>
</dbReference>
<proteinExistence type="inferred from homology"/>
<dbReference type="Gene3D" id="2.60.200.40">
    <property type="match status" value="1"/>
</dbReference>
<accession>A0ABY5ZFR6</accession>
<evidence type="ECO:0000256" key="7">
    <source>
        <dbReference type="ARBA" id="ARBA00023209"/>
    </source>
</evidence>
<dbReference type="PROSITE" id="PS50146">
    <property type="entry name" value="DAGK"/>
    <property type="match status" value="1"/>
</dbReference>
<dbReference type="PANTHER" id="PTHR12358:SF54">
    <property type="entry name" value="SPHINGOSINE KINASE RELATED PROTEIN"/>
    <property type="match status" value="1"/>
</dbReference>
<keyword evidence="11" id="KW-1185">Reference proteome</keyword>
<evidence type="ECO:0000256" key="8">
    <source>
        <dbReference type="ARBA" id="ARBA00023264"/>
    </source>
</evidence>
<sequence>MTADAAGYHTGVKVAVVAHRKKSLGGGLDELRRVLRSAGVGAPDWYEVPKSRKAPKRVRRAVERGADVVFVWGGDGMVQRSVDALAGSGVTMAIVPAGTANLFATSLEIPRDIEAAVDIGLHGGRRRFDLGKVAGEHFAVMAGVGFDAAMIDEADRGMKRRAGKLAYFRTAARHVGDDPVLATVELDGERWFEGPATCVLFGNIGTISGGVEAFDDASPFDGRLDVGVSTAKGALQWARTLGRMALGRTETSPFAEVASARKVRVTFAEPVLLELDGGSRKPVRKLKARAVPAAVTVAVPKEDP</sequence>
<dbReference type="Pfam" id="PF00781">
    <property type="entry name" value="DAGK_cat"/>
    <property type="match status" value="1"/>
</dbReference>
<name>A0ABY5ZFR6_9ACTN</name>
<dbReference type="EMBL" id="CP073721">
    <property type="protein sequence ID" value="UWZ40534.1"/>
    <property type="molecule type" value="Genomic_DNA"/>
</dbReference>
<keyword evidence="7" id="KW-0443">Lipid metabolism</keyword>
<evidence type="ECO:0000313" key="11">
    <source>
        <dbReference type="Proteomes" id="UP001058271"/>
    </source>
</evidence>
<comment type="similarity">
    <text evidence="2">Belongs to the diacylglycerol/lipid kinase family.</text>
</comment>
<evidence type="ECO:0000256" key="1">
    <source>
        <dbReference type="ARBA" id="ARBA00001946"/>
    </source>
</evidence>
<evidence type="ECO:0000256" key="5">
    <source>
        <dbReference type="ARBA" id="ARBA00022777"/>
    </source>
</evidence>
<dbReference type="Pfam" id="PF19279">
    <property type="entry name" value="YegS_C"/>
    <property type="match status" value="1"/>
</dbReference>
<protein>
    <submittedName>
        <fullName evidence="10">Diacylglycerol kinase family lipid kinase</fullName>
    </submittedName>
</protein>
<feature type="domain" description="DAGKc" evidence="9">
    <location>
        <begin position="54"/>
        <end position="137"/>
    </location>
</feature>
<evidence type="ECO:0000256" key="2">
    <source>
        <dbReference type="ARBA" id="ARBA00005983"/>
    </source>
</evidence>
<dbReference type="InterPro" id="IPR016064">
    <property type="entry name" value="NAD/diacylglycerol_kinase_sf"/>
</dbReference>
<dbReference type="InterPro" id="IPR045540">
    <property type="entry name" value="YegS/DAGK_C"/>
</dbReference>
<reference evidence="10" key="1">
    <citation type="submission" date="2021-04" db="EMBL/GenBank/DDBJ databases">
        <title>Biosynthetic gene clusters of Dactylosporangioum roseum.</title>
        <authorList>
            <person name="Hartkoorn R.C."/>
            <person name="Beaudoing E."/>
            <person name="Hot D."/>
            <person name="Moureu S."/>
        </authorList>
    </citation>
    <scope>NUCLEOTIDE SEQUENCE</scope>
    <source>
        <strain evidence="10">NRRL B-16295</strain>
    </source>
</reference>